<dbReference type="InterPro" id="IPR019734">
    <property type="entry name" value="TPR_rpt"/>
</dbReference>
<keyword evidence="1" id="KW-0802">TPR repeat</keyword>
<dbReference type="AlphaFoldDB" id="A0A6J3LYJ1"/>
<reference evidence="5" key="3">
    <citation type="submission" date="2025-08" db="UniProtKB">
        <authorList>
            <consortium name="RefSeq"/>
        </authorList>
    </citation>
    <scope>IDENTIFICATION</scope>
    <source>
        <strain evidence="5">CBS 342.82</strain>
    </source>
</reference>
<accession>A0A6J3LYJ1</accession>
<reference evidence="5" key="1">
    <citation type="submission" date="2020-01" db="EMBL/GenBank/DDBJ databases">
        <authorList>
            <consortium name="DOE Joint Genome Institute"/>
            <person name="Haridas S."/>
            <person name="Albert R."/>
            <person name="Binder M."/>
            <person name="Bloem J."/>
            <person name="Labutti K."/>
            <person name="Salamov A."/>
            <person name="Andreopoulos B."/>
            <person name="Baker S.E."/>
            <person name="Barry K."/>
            <person name="Bills G."/>
            <person name="Bluhm B.H."/>
            <person name="Cannon C."/>
            <person name="Castanera R."/>
            <person name="Culley D.E."/>
            <person name="Daum C."/>
            <person name="Ezra D."/>
            <person name="Gonzalez J.B."/>
            <person name="Henrissat B."/>
            <person name="Kuo A."/>
            <person name="Liang C."/>
            <person name="Lipzen A."/>
            <person name="Lutzoni F."/>
            <person name="Magnuson J."/>
            <person name="Mondo S."/>
            <person name="Nolan M."/>
            <person name="Ohm R."/>
            <person name="Pangilinan J."/>
            <person name="Park H.-J."/>
            <person name="Ramirez L."/>
            <person name="Alfaro M."/>
            <person name="Sun H."/>
            <person name="Tritt A."/>
            <person name="Yoshinaga Y."/>
            <person name="Zwiers L.-H."/>
            <person name="Turgeon B.G."/>
            <person name="Goodwin S.B."/>
            <person name="Spatafora J.W."/>
            <person name="Crous P.W."/>
            <person name="Grigoriev I.V."/>
        </authorList>
    </citation>
    <scope>NUCLEOTIDE SEQUENCE</scope>
    <source>
        <strain evidence="5">CBS 342.82</strain>
    </source>
</reference>
<keyword evidence="4" id="KW-1185">Reference proteome</keyword>
<dbReference type="InterPro" id="IPR053137">
    <property type="entry name" value="NLR-like"/>
</dbReference>
<feature type="repeat" description="TPR" evidence="1">
    <location>
        <begin position="830"/>
        <end position="863"/>
    </location>
</feature>
<dbReference type="Pfam" id="PF13374">
    <property type="entry name" value="TPR_10"/>
    <property type="match status" value="2"/>
</dbReference>
<evidence type="ECO:0000256" key="1">
    <source>
        <dbReference type="PROSITE-ProRule" id="PRU00339"/>
    </source>
</evidence>
<protein>
    <submittedName>
        <fullName evidence="5">Purine and uridine phosphorylase</fullName>
    </submittedName>
</protein>
<dbReference type="SUPFAM" id="SSF52540">
    <property type="entry name" value="P-loop containing nucleoside triphosphate hydrolases"/>
    <property type="match status" value="1"/>
</dbReference>
<organism evidence="5">
    <name type="scientific">Dissoconium aciculare CBS 342.82</name>
    <dbReference type="NCBI Taxonomy" id="1314786"/>
    <lineage>
        <taxon>Eukaryota</taxon>
        <taxon>Fungi</taxon>
        <taxon>Dikarya</taxon>
        <taxon>Ascomycota</taxon>
        <taxon>Pezizomycotina</taxon>
        <taxon>Dothideomycetes</taxon>
        <taxon>Dothideomycetidae</taxon>
        <taxon>Mycosphaerellales</taxon>
        <taxon>Dissoconiaceae</taxon>
        <taxon>Dissoconium</taxon>
    </lineage>
</organism>
<dbReference type="SMART" id="SM00028">
    <property type="entry name" value="TPR"/>
    <property type="match status" value="2"/>
</dbReference>
<dbReference type="OrthoDB" id="674604at2759"/>
<gene>
    <name evidence="5" type="ORF">K489DRAFT_372946</name>
</gene>
<dbReference type="SUPFAM" id="SSF53167">
    <property type="entry name" value="Purine and uridine phosphorylases"/>
    <property type="match status" value="1"/>
</dbReference>
<dbReference type="PANTHER" id="PTHR46082">
    <property type="entry name" value="ATP/GTP-BINDING PROTEIN-RELATED"/>
    <property type="match status" value="1"/>
</dbReference>
<dbReference type="PANTHER" id="PTHR46082:SF6">
    <property type="entry name" value="AAA+ ATPASE DOMAIN-CONTAINING PROTEIN-RELATED"/>
    <property type="match status" value="1"/>
</dbReference>
<reference evidence="5" key="2">
    <citation type="submission" date="2020-04" db="EMBL/GenBank/DDBJ databases">
        <authorList>
            <consortium name="NCBI Genome Project"/>
        </authorList>
    </citation>
    <scope>NUCLEOTIDE SEQUENCE</scope>
    <source>
        <strain evidence="5">CBS 342.82</strain>
    </source>
</reference>
<evidence type="ECO:0000256" key="2">
    <source>
        <dbReference type="SAM" id="MobiDB-lite"/>
    </source>
</evidence>
<dbReference type="Gene3D" id="3.40.50.300">
    <property type="entry name" value="P-loop containing nucleotide triphosphate hydrolases"/>
    <property type="match status" value="1"/>
</dbReference>
<dbReference type="GO" id="GO:0003824">
    <property type="term" value="F:catalytic activity"/>
    <property type="evidence" value="ECO:0007669"/>
    <property type="project" value="InterPro"/>
</dbReference>
<dbReference type="RefSeq" id="XP_033456733.1">
    <property type="nucleotide sequence ID" value="XM_033603378.1"/>
</dbReference>
<proteinExistence type="predicted"/>
<evidence type="ECO:0000313" key="5">
    <source>
        <dbReference type="RefSeq" id="XP_033456733.1"/>
    </source>
</evidence>
<dbReference type="PRINTS" id="PR00364">
    <property type="entry name" value="DISEASERSIST"/>
</dbReference>
<dbReference type="Pfam" id="PF01048">
    <property type="entry name" value="PNP_UDP_1"/>
    <property type="match status" value="1"/>
</dbReference>
<dbReference type="Gene3D" id="3.40.50.1580">
    <property type="entry name" value="Nucleoside phosphorylase domain"/>
    <property type="match status" value="1"/>
</dbReference>
<dbReference type="PROSITE" id="PS50005">
    <property type="entry name" value="TPR"/>
    <property type="match status" value="1"/>
</dbReference>
<dbReference type="InterPro" id="IPR011990">
    <property type="entry name" value="TPR-like_helical_dom_sf"/>
</dbReference>
<name>A0A6J3LYJ1_9PEZI</name>
<dbReference type="Gene3D" id="1.25.40.10">
    <property type="entry name" value="Tetratricopeptide repeat domain"/>
    <property type="match status" value="1"/>
</dbReference>
<feature type="region of interest" description="Disordered" evidence="2">
    <location>
        <begin position="118"/>
        <end position="141"/>
    </location>
</feature>
<dbReference type="InterPro" id="IPR035994">
    <property type="entry name" value="Nucleoside_phosphorylase_sf"/>
</dbReference>
<evidence type="ECO:0000259" key="3">
    <source>
        <dbReference type="Pfam" id="PF01048"/>
    </source>
</evidence>
<dbReference type="SUPFAM" id="SSF48452">
    <property type="entry name" value="TPR-like"/>
    <property type="match status" value="1"/>
</dbReference>
<dbReference type="Proteomes" id="UP000504637">
    <property type="component" value="Unplaced"/>
</dbReference>
<dbReference type="GeneID" id="54361178"/>
<sequence length="940" mass="103984">MAPNAIRRREAYTVGIVCALAIEKAAAIAMLDDKHERLPPAPGDENDYTFGTIGAHGVVIACLPAGTTGTVSAAVVARDMSRSFPIRIGLMVGVAGGVWSEEVDVRLGDVVVSRPNGQHGGVMQWDSGKTKAGGKFRRTGTLNKPPRELLNAVHGLQAEHLLQDHLLETHLSAMLSKYPAMKTFVHQGHDEDELFEASYDHARGNTCGQCARSRVVQRAARPSCRPYLHYGSIASGNEVMKDGRTRDRIAQQEGVICFEMEAAGLMDSFPCLVIRGICDYADSHKNKRWQPYAAATAAAYARELLLYMPVSEVAKIRPVREATDAEPYGFSLPFSLHGMPTTDYFVPRKVEMQYLSEFFATTSTQSAQQRVFVVYGTGGMGKTQLCAKFSETNVERFSAVFWLDGSSKDALRRSMASAGSRVSTRTNALSAEMDIAQLIDDFRQWLSLSGNAHWLMVIDNIDRDWQGKTKDEQAYDYREFLPHAYHGNILITTRLRRLQRPKASLHLDTADDELAKEMVETRANRAVTNIDQLLPKLGGLPLALAQAGAYLSTTGMSVADYLEHYDATWAELMQKQDQFPLQEYGERSVLTTWTMSYEQVKSRDPLAAQLLDLWAFLYHGDVWAELLLTGQSDEAQHRPREDAVFRPVTKLSLQHSIGTLVQYSMVKMSTADRAPAIHPVVHAWCLHSLDRSTAQQLQAAALRLVARMAESAGRGVAKDLGLRLAAHAKVIGTRVATWRSDEAQQALEYHQVAHFLKDWETSQEVENLYMRALRGYEKAWGAEHTSTLDTVNSLGLLYADQGKMAEAEEMYMRALRGYGKAWGAEHTSTLSTVNNLGNLYASQGKMAEAEEMYMRALRGYEKAWGAEHTSTLDTVNNLGALQDGGGGGDVSAGAAWVREAVMGPAGPYRIRGTVLVLFAPTIERPSQRAGKRDHLTCRRS</sequence>
<dbReference type="InterPro" id="IPR000845">
    <property type="entry name" value="Nucleoside_phosphorylase_d"/>
</dbReference>
<dbReference type="InterPro" id="IPR027417">
    <property type="entry name" value="P-loop_NTPase"/>
</dbReference>
<dbReference type="GO" id="GO:0009116">
    <property type="term" value="P:nucleoside metabolic process"/>
    <property type="evidence" value="ECO:0007669"/>
    <property type="project" value="InterPro"/>
</dbReference>
<feature type="domain" description="Nucleoside phosphorylase" evidence="3">
    <location>
        <begin position="13"/>
        <end position="299"/>
    </location>
</feature>
<evidence type="ECO:0000313" key="4">
    <source>
        <dbReference type="Proteomes" id="UP000504637"/>
    </source>
</evidence>
<dbReference type="GO" id="GO:0043531">
    <property type="term" value="F:ADP binding"/>
    <property type="evidence" value="ECO:0007669"/>
    <property type="project" value="InterPro"/>
</dbReference>